<dbReference type="STRING" id="329046.A0A1Y2CM33"/>
<comment type="caution">
    <text evidence="2">The sequence shown here is derived from an EMBL/GenBank/DDBJ whole genome shotgun (WGS) entry which is preliminary data.</text>
</comment>
<accession>A0A1Y2CM33</accession>
<evidence type="ECO:0000313" key="3">
    <source>
        <dbReference type="Proteomes" id="UP000193642"/>
    </source>
</evidence>
<dbReference type="Gene3D" id="3.80.10.10">
    <property type="entry name" value="Ribonuclease Inhibitor"/>
    <property type="match status" value="1"/>
</dbReference>
<dbReference type="InterPro" id="IPR001810">
    <property type="entry name" value="F-box_dom"/>
</dbReference>
<name>A0A1Y2CM33_9FUNG</name>
<gene>
    <name evidence="2" type="ORF">BCR33DRAFT_714508</name>
</gene>
<dbReference type="EMBL" id="MCGO01000012">
    <property type="protein sequence ID" value="ORY48070.1"/>
    <property type="molecule type" value="Genomic_DNA"/>
</dbReference>
<feature type="domain" description="F-box" evidence="1">
    <location>
        <begin position="6"/>
        <end position="40"/>
    </location>
</feature>
<dbReference type="OrthoDB" id="10257471at2759"/>
<evidence type="ECO:0000313" key="2">
    <source>
        <dbReference type="EMBL" id="ORY48070.1"/>
    </source>
</evidence>
<protein>
    <recommendedName>
        <fullName evidence="1">F-box domain-containing protein</fullName>
    </recommendedName>
</protein>
<dbReference type="Pfam" id="PF00646">
    <property type="entry name" value="F-box"/>
    <property type="match status" value="1"/>
</dbReference>
<dbReference type="AlphaFoldDB" id="A0A1Y2CM33"/>
<dbReference type="InterPro" id="IPR032675">
    <property type="entry name" value="LRR_dom_sf"/>
</dbReference>
<sequence length="228" mass="25317">MQSSLALPPELLNAIIAYLPQESVKCLRLVNRLWLSAATTALFRSWHPSTITAVESMVEERPSQHLPSWKPASAAMPTSGTTAPHSHKLHPIECIASMNLASLQGFKSKINDTFLSRFVNQRLYYSQQHLSQSSHTSLVRINLTNCFSISDSSFLALIDSNTLLREIIICGCTGLTDTSLIRISQVCTELVQLDISLCRFTTNAMNHLLVQYSERKLSNIVCIGMPVV</sequence>
<reference evidence="2 3" key="1">
    <citation type="submission" date="2016-07" db="EMBL/GenBank/DDBJ databases">
        <title>Pervasive Adenine N6-methylation of Active Genes in Fungi.</title>
        <authorList>
            <consortium name="DOE Joint Genome Institute"/>
            <person name="Mondo S.J."/>
            <person name="Dannebaum R.O."/>
            <person name="Kuo R.C."/>
            <person name="Labutti K."/>
            <person name="Haridas S."/>
            <person name="Kuo A."/>
            <person name="Salamov A."/>
            <person name="Ahrendt S.R."/>
            <person name="Lipzen A."/>
            <person name="Sullivan W."/>
            <person name="Andreopoulos W.B."/>
            <person name="Clum A."/>
            <person name="Lindquist E."/>
            <person name="Daum C."/>
            <person name="Ramamoorthy G.K."/>
            <person name="Gryganskyi A."/>
            <person name="Culley D."/>
            <person name="Magnuson J.K."/>
            <person name="James T.Y."/>
            <person name="O'Malley M.A."/>
            <person name="Stajich J.E."/>
            <person name="Spatafora J.W."/>
            <person name="Visel A."/>
            <person name="Grigoriev I.V."/>
        </authorList>
    </citation>
    <scope>NUCLEOTIDE SEQUENCE [LARGE SCALE GENOMIC DNA]</scope>
    <source>
        <strain evidence="2 3">JEL800</strain>
    </source>
</reference>
<dbReference type="SUPFAM" id="SSF81383">
    <property type="entry name" value="F-box domain"/>
    <property type="match status" value="1"/>
</dbReference>
<evidence type="ECO:0000259" key="1">
    <source>
        <dbReference type="Pfam" id="PF00646"/>
    </source>
</evidence>
<dbReference type="SUPFAM" id="SSF52047">
    <property type="entry name" value="RNI-like"/>
    <property type="match status" value="1"/>
</dbReference>
<keyword evidence="3" id="KW-1185">Reference proteome</keyword>
<proteinExistence type="predicted"/>
<feature type="non-terminal residue" evidence="2">
    <location>
        <position position="228"/>
    </location>
</feature>
<dbReference type="Proteomes" id="UP000193642">
    <property type="component" value="Unassembled WGS sequence"/>
</dbReference>
<dbReference type="InterPro" id="IPR006553">
    <property type="entry name" value="Leu-rich_rpt_Cys-con_subtyp"/>
</dbReference>
<organism evidence="2 3">
    <name type="scientific">Rhizoclosmatium globosum</name>
    <dbReference type="NCBI Taxonomy" id="329046"/>
    <lineage>
        <taxon>Eukaryota</taxon>
        <taxon>Fungi</taxon>
        <taxon>Fungi incertae sedis</taxon>
        <taxon>Chytridiomycota</taxon>
        <taxon>Chytridiomycota incertae sedis</taxon>
        <taxon>Chytridiomycetes</taxon>
        <taxon>Chytridiales</taxon>
        <taxon>Chytriomycetaceae</taxon>
        <taxon>Rhizoclosmatium</taxon>
    </lineage>
</organism>
<dbReference type="SMART" id="SM00367">
    <property type="entry name" value="LRR_CC"/>
    <property type="match status" value="3"/>
</dbReference>
<dbReference type="InterPro" id="IPR036047">
    <property type="entry name" value="F-box-like_dom_sf"/>
</dbReference>